<proteinExistence type="predicted"/>
<keyword evidence="3" id="KW-1185">Reference proteome</keyword>
<sequence length="116" mass="12907">MAELLDLGGALREATASLDSGQLQELSGQQRPVVHAWYSRRAASPRLPHQAQTAAERADSRAAELRARLDEAAAEQAEADKTVRARRSEASRIEKKAREAERRLHDATERRRRLAG</sequence>
<reference evidence="3" key="1">
    <citation type="journal article" date="2019" name="Int. J. Syst. Evol. Microbiol.">
        <title>The Global Catalogue of Microorganisms (GCM) 10K type strain sequencing project: providing services to taxonomists for standard genome sequencing and annotation.</title>
        <authorList>
            <consortium name="The Broad Institute Genomics Platform"/>
            <consortium name="The Broad Institute Genome Sequencing Center for Infectious Disease"/>
            <person name="Wu L."/>
            <person name="Ma J."/>
        </authorList>
    </citation>
    <scope>NUCLEOTIDE SEQUENCE [LARGE SCALE GENOMIC DNA]</scope>
    <source>
        <strain evidence="3">JCM 17441</strain>
    </source>
</reference>
<evidence type="ECO:0000313" key="2">
    <source>
        <dbReference type="EMBL" id="GAA4260407.1"/>
    </source>
</evidence>
<dbReference type="RefSeq" id="WP_345137326.1">
    <property type="nucleotide sequence ID" value="NZ_BAABAT010000040.1"/>
</dbReference>
<comment type="caution">
    <text evidence="2">The sequence shown here is derived from an EMBL/GenBank/DDBJ whole genome shotgun (WGS) entry which is preliminary data.</text>
</comment>
<feature type="compositionally biased region" description="Basic and acidic residues" evidence="1">
    <location>
        <begin position="56"/>
        <end position="71"/>
    </location>
</feature>
<evidence type="ECO:0000256" key="1">
    <source>
        <dbReference type="SAM" id="MobiDB-lite"/>
    </source>
</evidence>
<organism evidence="2 3">
    <name type="scientific">Dactylosporangium darangshiense</name>
    <dbReference type="NCBI Taxonomy" id="579108"/>
    <lineage>
        <taxon>Bacteria</taxon>
        <taxon>Bacillati</taxon>
        <taxon>Actinomycetota</taxon>
        <taxon>Actinomycetes</taxon>
        <taxon>Micromonosporales</taxon>
        <taxon>Micromonosporaceae</taxon>
        <taxon>Dactylosporangium</taxon>
    </lineage>
</organism>
<gene>
    <name evidence="2" type="ORF">GCM10022255_088940</name>
</gene>
<feature type="region of interest" description="Disordered" evidence="1">
    <location>
        <begin position="43"/>
        <end position="116"/>
    </location>
</feature>
<protein>
    <submittedName>
        <fullName evidence="2">Uncharacterized protein</fullName>
    </submittedName>
</protein>
<dbReference type="Proteomes" id="UP001500620">
    <property type="component" value="Unassembled WGS sequence"/>
</dbReference>
<accession>A0ABP8DNM1</accession>
<evidence type="ECO:0000313" key="3">
    <source>
        <dbReference type="Proteomes" id="UP001500620"/>
    </source>
</evidence>
<name>A0ABP8DNM1_9ACTN</name>
<dbReference type="EMBL" id="BAABAT010000040">
    <property type="protein sequence ID" value="GAA4260407.1"/>
    <property type="molecule type" value="Genomic_DNA"/>
</dbReference>
<feature type="compositionally biased region" description="Basic and acidic residues" evidence="1">
    <location>
        <begin position="78"/>
        <end position="109"/>
    </location>
</feature>